<keyword evidence="6" id="KW-0813">Transport</keyword>
<reference evidence="6" key="1">
    <citation type="submission" date="2025-08" db="UniProtKB">
        <authorList>
            <consortium name="RefSeq"/>
        </authorList>
    </citation>
    <scope>IDENTIFICATION</scope>
</reference>
<feature type="transmembrane region" description="Helical" evidence="4">
    <location>
        <begin position="76"/>
        <end position="95"/>
    </location>
</feature>
<feature type="transmembrane region" description="Helical" evidence="4">
    <location>
        <begin position="204"/>
        <end position="227"/>
    </location>
</feature>
<feature type="transmembrane region" description="Helical" evidence="4">
    <location>
        <begin position="298"/>
        <end position="315"/>
    </location>
</feature>
<evidence type="ECO:0000313" key="6">
    <source>
        <dbReference type="RefSeq" id="XP_003748192.1"/>
    </source>
</evidence>
<evidence type="ECO:0000313" key="5">
    <source>
        <dbReference type="Proteomes" id="UP000694867"/>
    </source>
</evidence>
<dbReference type="KEGG" id="goe:100905157"/>
<feature type="transmembrane region" description="Helical" evidence="4">
    <location>
        <begin position="12"/>
        <end position="31"/>
    </location>
</feature>
<feature type="transmembrane region" description="Helical" evidence="4">
    <location>
        <begin position="134"/>
        <end position="152"/>
    </location>
</feature>
<feature type="transmembrane region" description="Helical" evidence="4">
    <location>
        <begin position="253"/>
        <end position="278"/>
    </location>
</feature>
<feature type="transmembrane region" description="Helical" evidence="4">
    <location>
        <begin position="412"/>
        <end position="432"/>
    </location>
</feature>
<feature type="transmembrane region" description="Helical" evidence="4">
    <location>
        <begin position="347"/>
        <end position="365"/>
    </location>
</feature>
<accession>A0AAJ6QYG9</accession>
<gene>
    <name evidence="6" type="primary">LOC100905157</name>
</gene>
<protein>
    <submittedName>
        <fullName evidence="6">Sodium-dependent glucose transporter 1</fullName>
    </submittedName>
</protein>
<dbReference type="GeneID" id="100905157"/>
<dbReference type="InterPro" id="IPR036259">
    <property type="entry name" value="MFS_trans_sf"/>
</dbReference>
<dbReference type="RefSeq" id="XP_003748192.1">
    <property type="nucleotide sequence ID" value="XM_003748144.1"/>
</dbReference>
<dbReference type="Gene3D" id="1.20.1250.20">
    <property type="entry name" value="MFS general substrate transporter like domains"/>
    <property type="match status" value="1"/>
</dbReference>
<evidence type="ECO:0000256" key="2">
    <source>
        <dbReference type="ARBA" id="ARBA00022989"/>
    </source>
</evidence>
<keyword evidence="3 4" id="KW-0472">Membrane</keyword>
<dbReference type="SUPFAM" id="SSF103473">
    <property type="entry name" value="MFS general substrate transporter"/>
    <property type="match status" value="1"/>
</dbReference>
<dbReference type="PANTHER" id="PTHR23121">
    <property type="entry name" value="SODIUM-DEPENDENT GLUCOSE TRANSPORTER 1"/>
    <property type="match status" value="1"/>
</dbReference>
<keyword evidence="1 4" id="KW-0812">Transmembrane</keyword>
<keyword evidence="5" id="KW-1185">Reference proteome</keyword>
<dbReference type="Proteomes" id="UP000694867">
    <property type="component" value="Unplaced"/>
</dbReference>
<evidence type="ECO:0000256" key="1">
    <source>
        <dbReference type="ARBA" id="ARBA00022692"/>
    </source>
</evidence>
<feature type="transmembrane region" description="Helical" evidence="4">
    <location>
        <begin position="322"/>
        <end position="341"/>
    </location>
</feature>
<keyword evidence="2 4" id="KW-1133">Transmembrane helix</keyword>
<evidence type="ECO:0000256" key="4">
    <source>
        <dbReference type="SAM" id="Phobius"/>
    </source>
</evidence>
<dbReference type="AlphaFoldDB" id="A0AAJ6QYG9"/>
<feature type="transmembrane region" description="Helical" evidence="4">
    <location>
        <begin position="101"/>
        <end position="122"/>
    </location>
</feature>
<evidence type="ECO:0000256" key="3">
    <source>
        <dbReference type="ARBA" id="ARBA00023136"/>
    </source>
</evidence>
<name>A0AAJ6QYG9_9ACAR</name>
<keyword evidence="6" id="KW-0762">Sugar transport</keyword>
<sequence length="453" mass="49406">MSSHNYLRWFQTMNVNFIAVTHGMACAMYGATLVDVAAIYGESIEATSRTLTARGLGTIFSSLIGALVYKHVNIQIMLLGTAVFGMTAAVLTTILPSLIYLHVLTFFVGCSMGFMDIGVHVWLQVLWKERSGSFFHFMNFMFGVGGIIGPFVCEPFLLETRNAAMATENSTMLGVNTTVESSFGDTTPVVKHGILTVGGESRIFTAYSIIAAINAFIAISMIVSYCMDSTDFKPNKNATYFSENLGRTERRTVLTLLALYLTVGVTCEISFSAMVYTFAVNHSSLNFSKSQAAYLTSLYWASYTISRVFTTILSLTLSPAQLIVGSHFIYLSSALSMMLFINSSPMLSSWLGTALVAFGLSPYWANATAWSVQYVQLTPAALGPILVVISSGVMLIPFFIGNQIDKNPQFFLYSNTALALLLTALAATLIIYGNTKALVRHKTGKEAERLNAH</sequence>
<feature type="transmembrane region" description="Helical" evidence="4">
    <location>
        <begin position="377"/>
        <end position="400"/>
    </location>
</feature>
<dbReference type="PANTHER" id="PTHR23121:SF10">
    <property type="entry name" value="MAJOR FACILITATOR SUPERFAMILY DOMAIN-CONTAINING PROTEIN 4A"/>
    <property type="match status" value="1"/>
</dbReference>
<organism evidence="5 6">
    <name type="scientific">Galendromus occidentalis</name>
    <name type="common">western predatory mite</name>
    <dbReference type="NCBI Taxonomy" id="34638"/>
    <lineage>
        <taxon>Eukaryota</taxon>
        <taxon>Metazoa</taxon>
        <taxon>Ecdysozoa</taxon>
        <taxon>Arthropoda</taxon>
        <taxon>Chelicerata</taxon>
        <taxon>Arachnida</taxon>
        <taxon>Acari</taxon>
        <taxon>Parasitiformes</taxon>
        <taxon>Mesostigmata</taxon>
        <taxon>Gamasina</taxon>
        <taxon>Phytoseioidea</taxon>
        <taxon>Phytoseiidae</taxon>
        <taxon>Typhlodrominae</taxon>
        <taxon>Galendromus</taxon>
    </lineage>
</organism>
<feature type="transmembrane region" description="Helical" evidence="4">
    <location>
        <begin position="51"/>
        <end position="69"/>
    </location>
</feature>
<proteinExistence type="predicted"/>